<accession>A0A975CE21</accession>
<dbReference type="KEGG" id="otd:J1M35_16615"/>
<dbReference type="InterPro" id="IPR018389">
    <property type="entry name" value="DctP_fam"/>
</dbReference>
<organism evidence="2 3">
    <name type="scientific">Ottowia testudinis</name>
    <dbReference type="NCBI Taxonomy" id="2816950"/>
    <lineage>
        <taxon>Bacteria</taxon>
        <taxon>Pseudomonadati</taxon>
        <taxon>Pseudomonadota</taxon>
        <taxon>Betaproteobacteria</taxon>
        <taxon>Burkholderiales</taxon>
        <taxon>Comamonadaceae</taxon>
        <taxon>Ottowia</taxon>
    </lineage>
</organism>
<dbReference type="GO" id="GO:0030288">
    <property type="term" value="C:outer membrane-bounded periplasmic space"/>
    <property type="evidence" value="ECO:0007669"/>
    <property type="project" value="InterPro"/>
</dbReference>
<evidence type="ECO:0000313" key="3">
    <source>
        <dbReference type="Proteomes" id="UP000663903"/>
    </source>
</evidence>
<proteinExistence type="predicted"/>
<dbReference type="PIRSF" id="PIRSF006470">
    <property type="entry name" value="DctB"/>
    <property type="match status" value="1"/>
</dbReference>
<dbReference type="PANTHER" id="PTHR33376">
    <property type="match status" value="1"/>
</dbReference>
<dbReference type="NCBIfam" id="TIGR00787">
    <property type="entry name" value="dctP"/>
    <property type="match status" value="1"/>
</dbReference>
<keyword evidence="3" id="KW-1185">Reference proteome</keyword>
<dbReference type="GO" id="GO:0055085">
    <property type="term" value="P:transmembrane transport"/>
    <property type="evidence" value="ECO:0007669"/>
    <property type="project" value="InterPro"/>
</dbReference>
<dbReference type="CDD" id="cd13679">
    <property type="entry name" value="PBP2_TRAP_YiaO_like"/>
    <property type="match status" value="1"/>
</dbReference>
<dbReference type="RefSeq" id="WP_208008253.1">
    <property type="nucleotide sequence ID" value="NZ_CP071796.1"/>
</dbReference>
<dbReference type="Gene3D" id="3.40.190.170">
    <property type="entry name" value="Bacterial extracellular solute-binding protein, family 7"/>
    <property type="match status" value="1"/>
</dbReference>
<dbReference type="AlphaFoldDB" id="A0A975CE21"/>
<dbReference type="InterPro" id="IPR004682">
    <property type="entry name" value="TRAP_DctP"/>
</dbReference>
<dbReference type="NCBIfam" id="NF037995">
    <property type="entry name" value="TRAP_S1"/>
    <property type="match status" value="1"/>
</dbReference>
<evidence type="ECO:0000313" key="2">
    <source>
        <dbReference type="EMBL" id="QTD44690.1"/>
    </source>
</evidence>
<gene>
    <name evidence="2" type="ORF">J1M35_16615</name>
</gene>
<reference evidence="2" key="1">
    <citation type="submission" date="2021-03" db="EMBL/GenBank/DDBJ databases">
        <title>Ottowia sp. 27C isolated from the cloaca of a Giant Asian pond turtle (Heosemys grandis).</title>
        <authorList>
            <person name="Spergser J."/>
            <person name="Busse H.-J."/>
        </authorList>
    </citation>
    <scope>NUCLEOTIDE SEQUENCE</scope>
    <source>
        <strain evidence="2">27C</strain>
    </source>
</reference>
<protein>
    <submittedName>
        <fullName evidence="2">TRAP transporter substrate-binding protein</fullName>
    </submittedName>
</protein>
<name>A0A975CE21_9BURK</name>
<dbReference type="GO" id="GO:0030246">
    <property type="term" value="F:carbohydrate binding"/>
    <property type="evidence" value="ECO:0007669"/>
    <property type="project" value="TreeGrafter"/>
</dbReference>
<dbReference type="InterPro" id="IPR038404">
    <property type="entry name" value="TRAP_DctP_sf"/>
</dbReference>
<dbReference type="EMBL" id="CP071796">
    <property type="protein sequence ID" value="QTD44690.1"/>
    <property type="molecule type" value="Genomic_DNA"/>
</dbReference>
<dbReference type="Pfam" id="PF03480">
    <property type="entry name" value="DctP"/>
    <property type="match status" value="1"/>
</dbReference>
<dbReference type="PANTHER" id="PTHR33376:SF2">
    <property type="entry name" value="DICARBOXYLATE-BINDING PERIPLASMIC PROTEIN"/>
    <property type="match status" value="1"/>
</dbReference>
<evidence type="ECO:0000256" key="1">
    <source>
        <dbReference type="ARBA" id="ARBA00022729"/>
    </source>
</evidence>
<dbReference type="Proteomes" id="UP000663903">
    <property type="component" value="Chromosome"/>
</dbReference>
<keyword evidence="1" id="KW-0732">Signal</keyword>
<sequence length="329" mass="36465">MALALGAAASAAMAQSPLTFKFGYGLKEDSNQGRAARVFAERVSQLSGGRLKMEPVGAAKLGSDDAMQKAVSAGTQEMMVGSTATLVSVVKEMALWDAPFLFNGVDEADFLLDGAIGQQIMGKLPDKGFVGLVYWENGFRNLTNSKRPINSLGDLSGLKLRVMQNDTFIKAFRTLGADARPMAFAELDAALRSGAMDGQENPFNTILSSKFYESQKYLSITNHVYSPWIVLASKKWWDKLPKADQEIIQQAATQARDFERRDTREEADRALKNLVEKGMQVNVPTFGELSRMRNRMDHIYARDIGEKVGLPLLLQVQNELIGYRDRKRK</sequence>